<dbReference type="GO" id="GO:0005737">
    <property type="term" value="C:cytoplasm"/>
    <property type="evidence" value="ECO:0007669"/>
    <property type="project" value="TreeGrafter"/>
</dbReference>
<dbReference type="PANTHER" id="PTHR43096:SF52">
    <property type="entry name" value="DNAJ HOMOLOG 1, MITOCHONDRIAL-RELATED"/>
    <property type="match status" value="1"/>
</dbReference>
<proteinExistence type="predicted"/>
<accession>A0A0S6WAM0</accession>
<dbReference type="PANTHER" id="PTHR43096">
    <property type="entry name" value="DNAJ HOMOLOG 1, MITOCHONDRIAL-RELATED"/>
    <property type="match status" value="1"/>
</dbReference>
<evidence type="ECO:0000313" key="3">
    <source>
        <dbReference type="EMBL" id="GAK55171.1"/>
    </source>
</evidence>
<keyword evidence="1" id="KW-0143">Chaperone</keyword>
<dbReference type="SMART" id="SM00271">
    <property type="entry name" value="DnaJ"/>
    <property type="match status" value="1"/>
</dbReference>
<dbReference type="CDD" id="cd06257">
    <property type="entry name" value="DnaJ"/>
    <property type="match status" value="1"/>
</dbReference>
<dbReference type="STRING" id="1499967.U27_02003"/>
<protein>
    <submittedName>
        <fullName evidence="3">Dnaj domain protein 19</fullName>
    </submittedName>
</protein>
<evidence type="ECO:0000313" key="4">
    <source>
        <dbReference type="Proteomes" id="UP000030661"/>
    </source>
</evidence>
<dbReference type="InterPro" id="IPR036869">
    <property type="entry name" value="J_dom_sf"/>
</dbReference>
<dbReference type="GO" id="GO:0051082">
    <property type="term" value="F:unfolded protein binding"/>
    <property type="evidence" value="ECO:0007669"/>
    <property type="project" value="TreeGrafter"/>
</dbReference>
<feature type="domain" description="J" evidence="2">
    <location>
        <begin position="11"/>
        <end position="70"/>
    </location>
</feature>
<gene>
    <name evidence="3" type="ORF">U27_02003</name>
</gene>
<sequence length="117" mass="13601">MLFSKKPLAATPYQILGIAPNADMAEIKRAYFKLVREFPPEEQPEKFKEIRKAYEQLKSPEQKALVDMFLLQKPPVLPDLTKGRYDLTVHPEDMSRLALEFKLAELTVEKDFYTPET</sequence>
<dbReference type="EMBL" id="DF820463">
    <property type="protein sequence ID" value="GAK55171.1"/>
    <property type="molecule type" value="Genomic_DNA"/>
</dbReference>
<evidence type="ECO:0000259" key="2">
    <source>
        <dbReference type="PROSITE" id="PS50076"/>
    </source>
</evidence>
<dbReference type="SUPFAM" id="SSF46565">
    <property type="entry name" value="Chaperone J-domain"/>
    <property type="match status" value="1"/>
</dbReference>
<dbReference type="HOGENOM" id="CLU_179219_0_0_0"/>
<dbReference type="eggNOG" id="COG0484">
    <property type="taxonomic scope" value="Bacteria"/>
</dbReference>
<dbReference type="Pfam" id="PF00226">
    <property type="entry name" value="DnaJ"/>
    <property type="match status" value="1"/>
</dbReference>
<reference evidence="3" key="1">
    <citation type="journal article" date="2015" name="PeerJ">
        <title>First genomic representation of candidate bacterial phylum KSB3 points to enhanced environmental sensing as a trigger of wastewater bulking.</title>
        <authorList>
            <person name="Sekiguchi Y."/>
            <person name="Ohashi A."/>
            <person name="Parks D.H."/>
            <person name="Yamauchi T."/>
            <person name="Tyson G.W."/>
            <person name="Hugenholtz P."/>
        </authorList>
    </citation>
    <scope>NUCLEOTIDE SEQUENCE [LARGE SCALE GENOMIC DNA]</scope>
</reference>
<dbReference type="AlphaFoldDB" id="A0A0S6WAM0"/>
<keyword evidence="4" id="KW-1185">Reference proteome</keyword>
<dbReference type="InterPro" id="IPR001623">
    <property type="entry name" value="DnaJ_domain"/>
</dbReference>
<dbReference type="Proteomes" id="UP000030661">
    <property type="component" value="Unassembled WGS sequence"/>
</dbReference>
<dbReference type="Gene3D" id="1.10.287.110">
    <property type="entry name" value="DnaJ domain"/>
    <property type="match status" value="1"/>
</dbReference>
<dbReference type="PRINTS" id="PR00625">
    <property type="entry name" value="JDOMAIN"/>
</dbReference>
<dbReference type="GO" id="GO:0042026">
    <property type="term" value="P:protein refolding"/>
    <property type="evidence" value="ECO:0007669"/>
    <property type="project" value="TreeGrafter"/>
</dbReference>
<dbReference type="PROSITE" id="PS50076">
    <property type="entry name" value="DNAJ_2"/>
    <property type="match status" value="1"/>
</dbReference>
<evidence type="ECO:0000256" key="1">
    <source>
        <dbReference type="ARBA" id="ARBA00023186"/>
    </source>
</evidence>
<organism evidence="3">
    <name type="scientific">Vecturithrix granuli</name>
    <dbReference type="NCBI Taxonomy" id="1499967"/>
    <lineage>
        <taxon>Bacteria</taxon>
        <taxon>Candidatus Moduliflexota</taxon>
        <taxon>Candidatus Vecturitrichia</taxon>
        <taxon>Candidatus Vecturitrichales</taxon>
        <taxon>Candidatus Vecturitrichaceae</taxon>
        <taxon>Candidatus Vecturithrix</taxon>
    </lineage>
</organism>
<name>A0A0S6WAM0_VECG1</name>